<keyword evidence="1" id="KW-1133">Transmembrane helix</keyword>
<sequence>MYLFASSISYHILHAGVSPLEKIARTALVYAALILVLRFVGRRTLAQLNPFDLVVLLLLSNVVQNAIIGPDNSVVGGVIGAFTLVGLNEIVVRAARRHSRLNDILAGRRSELISGGKINERGLRSTGLNEGELSEFVHADSLDDIERMTLLPGGKIDVHKKAPAEAATRADLARVSEQLAALQVAVAALSKN</sequence>
<keyword evidence="1" id="KW-0812">Transmembrane</keyword>
<dbReference type="GO" id="GO:0005886">
    <property type="term" value="C:plasma membrane"/>
    <property type="evidence" value="ECO:0007669"/>
    <property type="project" value="UniProtKB-SubCell"/>
</dbReference>
<dbReference type="PANTHER" id="PTHR34582:SF6">
    <property type="entry name" value="UPF0702 TRANSMEMBRANE PROTEIN YCAP"/>
    <property type="match status" value="1"/>
</dbReference>
<dbReference type="PANTHER" id="PTHR34582">
    <property type="entry name" value="UPF0702 TRANSMEMBRANE PROTEIN YCAP"/>
    <property type="match status" value="1"/>
</dbReference>
<gene>
    <name evidence="2" type="ORF">UFOPK2996_01044</name>
    <name evidence="3" type="ORF">UFOPK4071_00642</name>
</gene>
<proteinExistence type="predicted"/>
<dbReference type="EMBL" id="CAFAAH010000142">
    <property type="protein sequence ID" value="CAB4800489.1"/>
    <property type="molecule type" value="Genomic_DNA"/>
</dbReference>
<dbReference type="AlphaFoldDB" id="A0A6J7Q0J8"/>
<dbReference type="InterPro" id="IPR023090">
    <property type="entry name" value="UPF0702_alpha/beta_dom_sf"/>
</dbReference>
<organism evidence="3">
    <name type="scientific">freshwater metagenome</name>
    <dbReference type="NCBI Taxonomy" id="449393"/>
    <lineage>
        <taxon>unclassified sequences</taxon>
        <taxon>metagenomes</taxon>
        <taxon>ecological metagenomes</taxon>
    </lineage>
</organism>
<keyword evidence="1" id="KW-0472">Membrane</keyword>
<name>A0A6J7Q0J8_9ZZZZ</name>
<accession>A0A6J7Q0J8</accession>
<evidence type="ECO:0000313" key="2">
    <source>
        <dbReference type="EMBL" id="CAB4800489.1"/>
    </source>
</evidence>
<evidence type="ECO:0000313" key="3">
    <source>
        <dbReference type="EMBL" id="CAB5009509.1"/>
    </source>
</evidence>
<dbReference type="EMBL" id="CAFBPF010000064">
    <property type="protein sequence ID" value="CAB5009509.1"/>
    <property type="molecule type" value="Genomic_DNA"/>
</dbReference>
<dbReference type="Gene3D" id="3.30.240.20">
    <property type="entry name" value="bsu07140 like domains"/>
    <property type="match status" value="1"/>
</dbReference>
<evidence type="ECO:0000256" key="1">
    <source>
        <dbReference type="SAM" id="Phobius"/>
    </source>
</evidence>
<protein>
    <submittedName>
        <fullName evidence="3">Unannotated protein</fullName>
    </submittedName>
</protein>
<reference evidence="3" key="1">
    <citation type="submission" date="2020-05" db="EMBL/GenBank/DDBJ databases">
        <authorList>
            <person name="Chiriac C."/>
            <person name="Salcher M."/>
            <person name="Ghai R."/>
            <person name="Kavagutti S V."/>
        </authorList>
    </citation>
    <scope>NUCLEOTIDE SEQUENCE</scope>
</reference>
<feature type="transmembrane region" description="Helical" evidence="1">
    <location>
        <begin position="74"/>
        <end position="92"/>
    </location>
</feature>
<feature type="transmembrane region" description="Helical" evidence="1">
    <location>
        <begin position="48"/>
        <end position="68"/>
    </location>
</feature>
<feature type="transmembrane region" description="Helical" evidence="1">
    <location>
        <begin position="23"/>
        <end position="41"/>
    </location>
</feature>